<evidence type="ECO:0000313" key="2">
    <source>
        <dbReference type="Proteomes" id="UP000322000"/>
    </source>
</evidence>
<feature type="compositionally biased region" description="Basic and acidic residues" evidence="1">
    <location>
        <begin position="494"/>
        <end position="503"/>
    </location>
</feature>
<dbReference type="Proteomes" id="UP000322000">
    <property type="component" value="Chromosome 3"/>
</dbReference>
<dbReference type="AlphaFoldDB" id="A0A7E5X5G0"/>
<evidence type="ECO:0000256" key="1">
    <source>
        <dbReference type="SAM" id="MobiDB-lite"/>
    </source>
</evidence>
<dbReference type="OrthoDB" id="6126662at2759"/>
<protein>
    <submittedName>
        <fullName evidence="3">Uncharacterized protein LOC113508967 isoform X1</fullName>
    </submittedName>
</protein>
<dbReference type="PANTHER" id="PTHR48125">
    <property type="entry name" value="LP07818P1"/>
    <property type="match status" value="1"/>
</dbReference>
<dbReference type="SUPFAM" id="SSF50729">
    <property type="entry name" value="PH domain-like"/>
    <property type="match status" value="1"/>
</dbReference>
<proteinExistence type="predicted"/>
<feature type="compositionally biased region" description="Low complexity" evidence="1">
    <location>
        <begin position="151"/>
        <end position="162"/>
    </location>
</feature>
<feature type="region of interest" description="Disordered" evidence="1">
    <location>
        <begin position="480"/>
        <end position="546"/>
    </location>
</feature>
<dbReference type="InterPro" id="IPR036034">
    <property type="entry name" value="PDZ_sf"/>
</dbReference>
<evidence type="ECO:0000313" key="3">
    <source>
        <dbReference type="RefSeq" id="XP_026747984.1"/>
    </source>
</evidence>
<feature type="compositionally biased region" description="Polar residues" evidence="1">
    <location>
        <begin position="480"/>
        <end position="493"/>
    </location>
</feature>
<feature type="region of interest" description="Disordered" evidence="1">
    <location>
        <begin position="151"/>
        <end position="248"/>
    </location>
</feature>
<reference evidence="3" key="1">
    <citation type="submission" date="2025-08" db="UniProtKB">
        <authorList>
            <consortium name="RefSeq"/>
        </authorList>
    </citation>
    <scope>IDENTIFICATION</scope>
</reference>
<feature type="compositionally biased region" description="Basic and acidic residues" evidence="1">
    <location>
        <begin position="563"/>
        <end position="578"/>
    </location>
</feature>
<dbReference type="Gene3D" id="2.30.42.10">
    <property type="match status" value="1"/>
</dbReference>
<dbReference type="PANTHER" id="PTHR48125:SF12">
    <property type="entry name" value="AT HOOK TRANSCRIPTION FACTOR FAMILY-RELATED"/>
    <property type="match status" value="1"/>
</dbReference>
<dbReference type="KEGG" id="tnl:113508967"/>
<sequence>MASSRDEGPVYYREIQKNAYLKRIPNDLGGSKLKPLGSKKVPLKPMWTQFCVHNGRTPYLEQYLDAVSPATVSHKPVWRACLRSARHVTASVKPHCGDQYDFLVDTDNGAVRMLAPDWESMQDWVSTLRNTLHELKILGKGENVYCAGPAPAAPRAAARDPTSPLPPTPPVPPDRVPGIELTTRPPPPQPTPQPTPQPEPVDPQPLPQTDSEPTPAPSNPTTPEIDISNWDTPFSSLPSTSQVKSEPRKSVAKICGQNICLDDSIFNRNATDSDDDFFAEIDRMSDDDYKQRVLVSNGESGPSEAGESSNHQATNITVIQVSNKEPPHTAIPVMGPEIDVFDFEFKQNLTITDQTNPNFVNIVNTEQNDYGTTFSKDSDYGHLSLTTTVSLTGTSDSNYPNFSTTSNETEQLYERLCMASTSNPKPSPLPVKKLKNVEKSRKSSLPNLEVGEATYEYLFMSNNNTNLINVSSEVNCNGEASNNAVPLPTTANDSRLRAVERSRSQNAYDASRMRENVPRRAQNNSPKREIKNESSDQPQNKPIWKRGLTELSLLTRLKSIGQSKKESPTRQNDSHDRNAVTSPVKVVHRSRPEGRVDATRRRSSSLSNGCTILPATETPVAGSSLTPLRARQAAALRATQRRAAALPATLSLRDPPVFADYDNHVWLAWWGGGGARAGGRAGDRVAALRCRSPRDAAHARQLLALPHAHAVDILFHRVPLAKIYVINKRDQESIGLKLDNECNITSVEPGSPCARAGLPPPGNWALTEINNRPINLLKGGEEEMNRISKHGTEVSVLIQPSALVKKLRSALKGNKTLLGLR</sequence>
<feature type="compositionally biased region" description="Pro residues" evidence="1">
    <location>
        <begin position="163"/>
        <end position="175"/>
    </location>
</feature>
<feature type="compositionally biased region" description="Polar residues" evidence="1">
    <location>
        <begin position="229"/>
        <end position="244"/>
    </location>
</feature>
<feature type="compositionally biased region" description="Basic and acidic residues" evidence="1">
    <location>
        <begin position="590"/>
        <end position="600"/>
    </location>
</feature>
<dbReference type="InParanoid" id="A0A7E5X5G0"/>
<dbReference type="GeneID" id="113508967"/>
<dbReference type="FunCoup" id="A0A7E5X5G0">
    <property type="interactions" value="240"/>
</dbReference>
<accession>A0A7E5X5G0</accession>
<name>A0A7E5X5G0_TRINI</name>
<gene>
    <name evidence="3" type="primary">LOC113508967</name>
</gene>
<organism evidence="2 3">
    <name type="scientific">Trichoplusia ni</name>
    <name type="common">Cabbage looper</name>
    <dbReference type="NCBI Taxonomy" id="7111"/>
    <lineage>
        <taxon>Eukaryota</taxon>
        <taxon>Metazoa</taxon>
        <taxon>Ecdysozoa</taxon>
        <taxon>Arthropoda</taxon>
        <taxon>Hexapoda</taxon>
        <taxon>Insecta</taxon>
        <taxon>Pterygota</taxon>
        <taxon>Neoptera</taxon>
        <taxon>Endopterygota</taxon>
        <taxon>Lepidoptera</taxon>
        <taxon>Glossata</taxon>
        <taxon>Ditrysia</taxon>
        <taxon>Noctuoidea</taxon>
        <taxon>Noctuidae</taxon>
        <taxon>Plusiinae</taxon>
        <taxon>Trichoplusia</taxon>
    </lineage>
</organism>
<dbReference type="RefSeq" id="XP_026747984.1">
    <property type="nucleotide sequence ID" value="XM_026892183.1"/>
</dbReference>
<feature type="region of interest" description="Disordered" evidence="1">
    <location>
        <begin position="560"/>
        <end position="612"/>
    </location>
</feature>
<feature type="compositionally biased region" description="Pro residues" evidence="1">
    <location>
        <begin position="184"/>
        <end position="206"/>
    </location>
</feature>
<keyword evidence="2" id="KW-1185">Reference proteome</keyword>